<accession>A0AAE2BN22</accession>
<name>A0AAE2BN22_9LAMI</name>
<gene>
    <name evidence="1" type="ORF">Sango_1920700</name>
</gene>
<dbReference type="EMBL" id="JACGWL010000011">
    <property type="protein sequence ID" value="KAK4391429.1"/>
    <property type="molecule type" value="Genomic_DNA"/>
</dbReference>
<keyword evidence="2" id="KW-1185">Reference proteome</keyword>
<evidence type="ECO:0000313" key="2">
    <source>
        <dbReference type="Proteomes" id="UP001289374"/>
    </source>
</evidence>
<dbReference type="AlphaFoldDB" id="A0AAE2BN22"/>
<comment type="caution">
    <text evidence="1">The sequence shown here is derived from an EMBL/GenBank/DDBJ whole genome shotgun (WGS) entry which is preliminary data.</text>
</comment>
<reference evidence="1" key="2">
    <citation type="journal article" date="2024" name="Plant">
        <title>Genomic evolution and insights into agronomic trait innovations of Sesamum species.</title>
        <authorList>
            <person name="Miao H."/>
            <person name="Wang L."/>
            <person name="Qu L."/>
            <person name="Liu H."/>
            <person name="Sun Y."/>
            <person name="Le M."/>
            <person name="Wang Q."/>
            <person name="Wei S."/>
            <person name="Zheng Y."/>
            <person name="Lin W."/>
            <person name="Duan Y."/>
            <person name="Cao H."/>
            <person name="Xiong S."/>
            <person name="Wang X."/>
            <person name="Wei L."/>
            <person name="Li C."/>
            <person name="Ma Q."/>
            <person name="Ju M."/>
            <person name="Zhao R."/>
            <person name="Li G."/>
            <person name="Mu C."/>
            <person name="Tian Q."/>
            <person name="Mei H."/>
            <person name="Zhang T."/>
            <person name="Gao T."/>
            <person name="Zhang H."/>
        </authorList>
    </citation>
    <scope>NUCLEOTIDE SEQUENCE</scope>
    <source>
        <strain evidence="1">K16</strain>
    </source>
</reference>
<protein>
    <submittedName>
        <fullName evidence="1">Heavy metal-associated isoprenylated plant protein 24</fullName>
    </submittedName>
</protein>
<dbReference type="Proteomes" id="UP001289374">
    <property type="component" value="Unassembled WGS sequence"/>
</dbReference>
<reference evidence="1" key="1">
    <citation type="submission" date="2020-06" db="EMBL/GenBank/DDBJ databases">
        <authorList>
            <person name="Li T."/>
            <person name="Hu X."/>
            <person name="Zhang T."/>
            <person name="Song X."/>
            <person name="Zhang H."/>
            <person name="Dai N."/>
            <person name="Sheng W."/>
            <person name="Hou X."/>
            <person name="Wei L."/>
        </authorList>
    </citation>
    <scope>NUCLEOTIDE SEQUENCE</scope>
    <source>
        <strain evidence="1">K16</strain>
        <tissue evidence="1">Leaf</tissue>
    </source>
</reference>
<proteinExistence type="predicted"/>
<sequence length="132" mass="14623">MALKQQKTTVYRYVSTKKVLKAAVANGKKVELWPYVVYTIDAHPLLTTFAKKGSDLGCLRSGLDCVFCFLLVKSVLFAALGELLNLSLLYTKGGWTMMLSITVYLYKSNKLVEEEVSSLVGLTPAALRVRDP</sequence>
<organism evidence="1 2">
    <name type="scientific">Sesamum angolense</name>
    <dbReference type="NCBI Taxonomy" id="2727404"/>
    <lineage>
        <taxon>Eukaryota</taxon>
        <taxon>Viridiplantae</taxon>
        <taxon>Streptophyta</taxon>
        <taxon>Embryophyta</taxon>
        <taxon>Tracheophyta</taxon>
        <taxon>Spermatophyta</taxon>
        <taxon>Magnoliopsida</taxon>
        <taxon>eudicotyledons</taxon>
        <taxon>Gunneridae</taxon>
        <taxon>Pentapetalae</taxon>
        <taxon>asterids</taxon>
        <taxon>lamiids</taxon>
        <taxon>Lamiales</taxon>
        <taxon>Pedaliaceae</taxon>
        <taxon>Sesamum</taxon>
    </lineage>
</organism>
<evidence type="ECO:0000313" key="1">
    <source>
        <dbReference type="EMBL" id="KAK4391429.1"/>
    </source>
</evidence>